<dbReference type="KEGG" id="rfs:C1I64_13030"/>
<feature type="transmembrane region" description="Helical" evidence="1">
    <location>
        <begin position="67"/>
        <end position="90"/>
    </location>
</feature>
<proteinExistence type="predicted"/>
<dbReference type="Proteomes" id="UP000285317">
    <property type="component" value="Chromosome"/>
</dbReference>
<evidence type="ECO:0000313" key="3">
    <source>
        <dbReference type="Proteomes" id="UP000285317"/>
    </source>
</evidence>
<protein>
    <recommendedName>
        <fullName evidence="4">DUF4190 domain-containing protein</fullName>
    </recommendedName>
</protein>
<feature type="transmembrane region" description="Helical" evidence="1">
    <location>
        <begin position="20"/>
        <end position="46"/>
    </location>
</feature>
<dbReference type="AlphaFoldDB" id="A0A3T0T2L0"/>
<keyword evidence="1" id="KW-0472">Membrane</keyword>
<accession>A0A3T0T2L0</accession>
<keyword evidence="1" id="KW-1133">Transmembrane helix</keyword>
<gene>
    <name evidence="2" type="ORF">C1I64_13030</name>
</gene>
<dbReference type="RefSeq" id="WP_127887482.1">
    <property type="nucleotide sequence ID" value="NZ_CP028137.1"/>
</dbReference>
<sequence>MIEHPRTTPRPVDSRAIASAGVAVLGALLVGVPLLASALAVVAIVLALGARSRLSADETLRGARVSLVGFVLGLGVLAVAFGPLVLGWVLGLFA</sequence>
<reference evidence="2 3" key="1">
    <citation type="submission" date="2018-03" db="EMBL/GenBank/DDBJ databases">
        <title>Bacteriophage NCPPB3778 and a type I-E CRISPR drive the evolution of the US Biological Select Agent, Rathayibacter toxicus.</title>
        <authorList>
            <person name="Davis E.W.II."/>
            <person name="Tabima J.F."/>
            <person name="Weisberg A.J."/>
            <person name="Dantas Lopes L."/>
            <person name="Wiseman M.S."/>
            <person name="Wiseman M.S."/>
            <person name="Pupko T."/>
            <person name="Belcher M.S."/>
            <person name="Sechler A.J."/>
            <person name="Tancos M.A."/>
            <person name="Schroeder B.K."/>
            <person name="Murray T.D."/>
            <person name="Luster D.G."/>
            <person name="Schneider W.L."/>
            <person name="Rogers E."/>
            <person name="Andreote F.D."/>
            <person name="Grunwald N.J."/>
            <person name="Putnam M.L."/>
            <person name="Chang J.H."/>
        </authorList>
    </citation>
    <scope>NUCLEOTIDE SEQUENCE [LARGE SCALE GENOMIC DNA]</scope>
    <source>
        <strain evidence="2 3">DSM 15932</strain>
    </source>
</reference>
<organism evidence="2 3">
    <name type="scientific">Rathayibacter festucae DSM 15932</name>
    <dbReference type="NCBI Taxonomy" id="1328866"/>
    <lineage>
        <taxon>Bacteria</taxon>
        <taxon>Bacillati</taxon>
        <taxon>Actinomycetota</taxon>
        <taxon>Actinomycetes</taxon>
        <taxon>Micrococcales</taxon>
        <taxon>Microbacteriaceae</taxon>
        <taxon>Rathayibacter</taxon>
    </lineage>
</organism>
<evidence type="ECO:0008006" key="4">
    <source>
        <dbReference type="Google" id="ProtNLM"/>
    </source>
</evidence>
<evidence type="ECO:0000313" key="2">
    <source>
        <dbReference type="EMBL" id="AZZ52867.1"/>
    </source>
</evidence>
<evidence type="ECO:0000256" key="1">
    <source>
        <dbReference type="SAM" id="Phobius"/>
    </source>
</evidence>
<keyword evidence="1" id="KW-0812">Transmembrane</keyword>
<name>A0A3T0T2L0_9MICO</name>
<dbReference type="EMBL" id="CP028137">
    <property type="protein sequence ID" value="AZZ52867.1"/>
    <property type="molecule type" value="Genomic_DNA"/>
</dbReference>